<evidence type="ECO:0000256" key="3">
    <source>
        <dbReference type="ARBA" id="ARBA00022989"/>
    </source>
</evidence>
<keyword evidence="2 5" id="KW-0812">Transmembrane</keyword>
<evidence type="ECO:0000259" key="6">
    <source>
        <dbReference type="Pfam" id="PF04932"/>
    </source>
</evidence>
<feature type="domain" description="O-antigen ligase-related" evidence="6">
    <location>
        <begin position="270"/>
        <end position="408"/>
    </location>
</feature>
<feature type="transmembrane region" description="Helical" evidence="5">
    <location>
        <begin position="74"/>
        <end position="96"/>
    </location>
</feature>
<feature type="transmembrane region" description="Helical" evidence="5">
    <location>
        <begin position="288"/>
        <end position="306"/>
    </location>
</feature>
<dbReference type="GO" id="GO:0016020">
    <property type="term" value="C:membrane"/>
    <property type="evidence" value="ECO:0007669"/>
    <property type="project" value="UniProtKB-SubCell"/>
</dbReference>
<evidence type="ECO:0000313" key="7">
    <source>
        <dbReference type="EMBL" id="EFL56656.1"/>
    </source>
</evidence>
<accession>E1L4L0</accession>
<dbReference type="Pfam" id="PF04932">
    <property type="entry name" value="Wzy_C"/>
    <property type="match status" value="1"/>
</dbReference>
<keyword evidence="4 5" id="KW-0472">Membrane</keyword>
<feature type="transmembrane region" description="Helical" evidence="5">
    <location>
        <begin position="444"/>
        <end position="470"/>
    </location>
</feature>
<feature type="transmembrane region" description="Helical" evidence="5">
    <location>
        <begin position="9"/>
        <end position="28"/>
    </location>
</feature>
<comment type="caution">
    <text evidence="7">The sequence shown here is derived from an EMBL/GenBank/DDBJ whole genome shotgun (WGS) entry which is preliminary data.</text>
</comment>
<organism evidence="7 8">
    <name type="scientific">Veillonella atypica ACS-049-V-Sch6</name>
    <dbReference type="NCBI Taxonomy" id="866776"/>
    <lineage>
        <taxon>Bacteria</taxon>
        <taxon>Bacillati</taxon>
        <taxon>Bacillota</taxon>
        <taxon>Negativicutes</taxon>
        <taxon>Veillonellales</taxon>
        <taxon>Veillonellaceae</taxon>
        <taxon>Veillonella</taxon>
    </lineage>
</organism>
<evidence type="ECO:0000256" key="2">
    <source>
        <dbReference type="ARBA" id="ARBA00022692"/>
    </source>
</evidence>
<protein>
    <recommendedName>
        <fullName evidence="6">O-antigen ligase-related domain-containing protein</fullName>
    </recommendedName>
</protein>
<feature type="transmembrane region" description="Helical" evidence="5">
    <location>
        <begin position="168"/>
        <end position="188"/>
    </location>
</feature>
<feature type="transmembrane region" description="Helical" evidence="5">
    <location>
        <begin position="313"/>
        <end position="334"/>
    </location>
</feature>
<dbReference type="Proteomes" id="UP000004211">
    <property type="component" value="Unassembled WGS sequence"/>
</dbReference>
<feature type="transmembrane region" description="Helical" evidence="5">
    <location>
        <begin position="240"/>
        <end position="258"/>
    </location>
</feature>
<dbReference type="PANTHER" id="PTHR37422">
    <property type="entry name" value="TEICHURONIC ACID BIOSYNTHESIS PROTEIN TUAE"/>
    <property type="match status" value="1"/>
</dbReference>
<sequence>MSITFRNKLFFLIVLFSIFTQIPNIIQLNFLGSFLAKSLSFYPILFGVVYFFYDRYKQKDNFNLSKSDNIFLKYISIYFFVLIISFIHGLMIYPYYDDILSGPINQIDKLFSVQRILVSLNIDISEELLLRIWMFCRLIKGFILETFWYFAVPYIIYDWYKHNVSEGFSILIKGVIGGVVLICVYNVFDIMYLSGLNIGASILTTLNPIIHAIESNGTWWPPIVWNEKQLRSLFAEPSYYGIYASFAMPLIWYSFMVTTNKLKNVWLSILIFLFTFGLFLTNARTGNALFFVELILLVLFSIWRYKKCNLKKVATIFFLSIIAFFISIGVLNIMPGGIDKSSEITQKNINGLVVNYFQDNIGSLSNVDKRSNRARFAMLESNIAIGLDYPILGVGKSLRDAYVPAYLSERSRADGEVQYWIKNQTEKGILKSGFPELGEYSSRFATTGIVGIIVFFIPIIYLIGSLFCRIRLAKYQYEQERCIFFFISFSGIVISGIGDVLSITCCYWILLGLGYAIITSPYERK</sequence>
<reference evidence="7 8" key="1">
    <citation type="submission" date="2010-08" db="EMBL/GenBank/DDBJ databases">
        <authorList>
            <person name="Durkin A.S."/>
            <person name="Madupu R."/>
            <person name="Torralba M."/>
            <person name="Gillis M."/>
            <person name="Methe B."/>
            <person name="Sutton G."/>
            <person name="Nelson K.E."/>
        </authorList>
    </citation>
    <scope>NUCLEOTIDE SEQUENCE [LARGE SCALE GENOMIC DNA]</scope>
    <source>
        <strain evidence="7 8">ACS-049-V-Sch6</strain>
    </source>
</reference>
<feature type="transmembrane region" description="Helical" evidence="5">
    <location>
        <begin position="34"/>
        <end position="53"/>
    </location>
</feature>
<keyword evidence="3 5" id="KW-1133">Transmembrane helix</keyword>
<comment type="subcellular location">
    <subcellularLocation>
        <location evidence="1">Membrane</location>
        <topology evidence="1">Multi-pass membrane protein</topology>
    </subcellularLocation>
</comment>
<feature type="transmembrane region" description="Helical" evidence="5">
    <location>
        <begin position="265"/>
        <end position="282"/>
    </location>
</feature>
<evidence type="ECO:0000313" key="8">
    <source>
        <dbReference type="Proteomes" id="UP000004211"/>
    </source>
</evidence>
<feature type="transmembrane region" description="Helical" evidence="5">
    <location>
        <begin position="132"/>
        <end position="156"/>
    </location>
</feature>
<dbReference type="RefSeq" id="WP_005375830.1">
    <property type="nucleotide sequence ID" value="NZ_AEDR01000016.1"/>
</dbReference>
<proteinExistence type="predicted"/>
<dbReference type="eggNOG" id="COG3307">
    <property type="taxonomic scope" value="Bacteria"/>
</dbReference>
<dbReference type="PANTHER" id="PTHR37422:SF13">
    <property type="entry name" value="LIPOPOLYSACCHARIDE BIOSYNTHESIS PROTEIN PA4999-RELATED"/>
    <property type="match status" value="1"/>
</dbReference>
<dbReference type="InterPro" id="IPR007016">
    <property type="entry name" value="O-antigen_ligase-rel_domated"/>
</dbReference>
<dbReference type="AlphaFoldDB" id="E1L4L0"/>
<evidence type="ECO:0000256" key="1">
    <source>
        <dbReference type="ARBA" id="ARBA00004141"/>
    </source>
</evidence>
<feature type="transmembrane region" description="Helical" evidence="5">
    <location>
        <begin position="482"/>
        <end position="510"/>
    </location>
</feature>
<gene>
    <name evidence="7" type="ORF">HMPREF9321_0773</name>
</gene>
<name>E1L4L0_9FIRM</name>
<dbReference type="InterPro" id="IPR051533">
    <property type="entry name" value="WaaL-like"/>
</dbReference>
<dbReference type="EMBL" id="AEDR01000016">
    <property type="protein sequence ID" value="EFL56656.1"/>
    <property type="molecule type" value="Genomic_DNA"/>
</dbReference>
<evidence type="ECO:0000256" key="5">
    <source>
        <dbReference type="SAM" id="Phobius"/>
    </source>
</evidence>
<evidence type="ECO:0000256" key="4">
    <source>
        <dbReference type="ARBA" id="ARBA00023136"/>
    </source>
</evidence>